<evidence type="ECO:0000256" key="1">
    <source>
        <dbReference type="SAM" id="MobiDB-lite"/>
    </source>
</evidence>
<feature type="region of interest" description="Disordered" evidence="1">
    <location>
        <begin position="1"/>
        <end position="50"/>
    </location>
</feature>
<dbReference type="EMBL" id="GGEC01004885">
    <property type="protein sequence ID" value="MBW85368.1"/>
    <property type="molecule type" value="Transcribed_RNA"/>
</dbReference>
<accession>A0A2P2IVX2</accession>
<organism evidence="2">
    <name type="scientific">Rhizophora mucronata</name>
    <name type="common">Asiatic mangrove</name>
    <dbReference type="NCBI Taxonomy" id="61149"/>
    <lineage>
        <taxon>Eukaryota</taxon>
        <taxon>Viridiplantae</taxon>
        <taxon>Streptophyta</taxon>
        <taxon>Embryophyta</taxon>
        <taxon>Tracheophyta</taxon>
        <taxon>Spermatophyta</taxon>
        <taxon>Magnoliopsida</taxon>
        <taxon>eudicotyledons</taxon>
        <taxon>Gunneridae</taxon>
        <taxon>Pentapetalae</taxon>
        <taxon>rosids</taxon>
        <taxon>fabids</taxon>
        <taxon>Malpighiales</taxon>
        <taxon>Rhizophoraceae</taxon>
        <taxon>Rhizophora</taxon>
    </lineage>
</organism>
<name>A0A2P2IVX2_RHIMU</name>
<evidence type="ECO:0000313" key="2">
    <source>
        <dbReference type="EMBL" id="MBW85368.1"/>
    </source>
</evidence>
<reference evidence="2" key="1">
    <citation type="submission" date="2018-02" db="EMBL/GenBank/DDBJ databases">
        <title>Rhizophora mucronata_Transcriptome.</title>
        <authorList>
            <person name="Meera S.P."/>
            <person name="Sreeshan A."/>
            <person name="Augustine A."/>
        </authorList>
    </citation>
    <scope>NUCLEOTIDE SEQUENCE</scope>
    <source>
        <tissue evidence="2">Leaf</tissue>
    </source>
</reference>
<sequence>MKHSNNYHLAASTAQDPQPPLFPAEGHSRYDKTDHRHPPDHSQMYIPTRD</sequence>
<feature type="compositionally biased region" description="Polar residues" evidence="1">
    <location>
        <begin position="1"/>
        <end position="16"/>
    </location>
</feature>
<feature type="compositionally biased region" description="Basic and acidic residues" evidence="1">
    <location>
        <begin position="26"/>
        <end position="40"/>
    </location>
</feature>
<proteinExistence type="predicted"/>
<dbReference type="AlphaFoldDB" id="A0A2P2IVX2"/>
<protein>
    <submittedName>
        <fullName evidence="2">Uncharacterized protein MANES_16G070600</fullName>
    </submittedName>
</protein>